<dbReference type="OrthoDB" id="4419870at2759"/>
<dbReference type="GeneID" id="71983494"/>
<proteinExistence type="predicted"/>
<evidence type="ECO:0000313" key="3">
    <source>
        <dbReference type="Proteomes" id="UP000756132"/>
    </source>
</evidence>
<sequence length="124" mass="13886">MCECPYLLRTDTYHLRSIRTKTSDSPSYFTSGFYKITKGPARPAHYNFEETKYVLSGQIDILDVATGIQHHLVSGDFAFFHVGSKVEFSTKSDGFAFYAVTRPVKTPHPNLQGREGATSSKSKL</sequence>
<dbReference type="Gene3D" id="2.60.120.10">
    <property type="entry name" value="Jelly Rolls"/>
    <property type="match status" value="1"/>
</dbReference>
<feature type="region of interest" description="Disordered" evidence="1">
    <location>
        <begin position="105"/>
        <end position="124"/>
    </location>
</feature>
<name>A0A9Q8P5M7_PASFU</name>
<dbReference type="EMBL" id="CP090164">
    <property type="protein sequence ID" value="UJO14071.1"/>
    <property type="molecule type" value="Genomic_DNA"/>
</dbReference>
<evidence type="ECO:0000313" key="2">
    <source>
        <dbReference type="EMBL" id="UJO14071.1"/>
    </source>
</evidence>
<dbReference type="InterPro" id="IPR010424">
    <property type="entry name" value="EutQ"/>
</dbReference>
<dbReference type="SUPFAM" id="SSF51182">
    <property type="entry name" value="RmlC-like cupins"/>
    <property type="match status" value="1"/>
</dbReference>
<evidence type="ECO:0000256" key="1">
    <source>
        <dbReference type="SAM" id="MobiDB-lite"/>
    </source>
</evidence>
<dbReference type="AlphaFoldDB" id="A0A9Q8P5M7"/>
<dbReference type="InterPro" id="IPR011051">
    <property type="entry name" value="RmlC_Cupin_sf"/>
</dbReference>
<protein>
    <recommendedName>
        <fullName evidence="4">(S)-ureidoglycine aminohydrolase cupin domain-containing protein</fullName>
    </recommendedName>
</protein>
<keyword evidence="3" id="KW-1185">Reference proteome</keyword>
<gene>
    <name evidence="2" type="ORF">CLAFUR5_03616</name>
</gene>
<reference evidence="2" key="2">
    <citation type="journal article" date="2022" name="Microb. Genom.">
        <title>A chromosome-scale genome assembly of the tomato pathogen Cladosporium fulvum reveals a compartmentalized genome architecture and the presence of a dispensable chromosome.</title>
        <authorList>
            <person name="Zaccaron A.Z."/>
            <person name="Chen L.H."/>
            <person name="Samaras A."/>
            <person name="Stergiopoulos I."/>
        </authorList>
    </citation>
    <scope>NUCLEOTIDE SEQUENCE</scope>
    <source>
        <strain evidence="2">Race5_Kim</strain>
    </source>
</reference>
<evidence type="ECO:0008006" key="4">
    <source>
        <dbReference type="Google" id="ProtNLM"/>
    </source>
</evidence>
<reference evidence="2" key="1">
    <citation type="submission" date="2021-12" db="EMBL/GenBank/DDBJ databases">
        <authorList>
            <person name="Zaccaron A."/>
            <person name="Stergiopoulos I."/>
        </authorList>
    </citation>
    <scope>NUCLEOTIDE SEQUENCE</scope>
    <source>
        <strain evidence="2">Race5_Kim</strain>
    </source>
</reference>
<dbReference type="RefSeq" id="XP_047758437.1">
    <property type="nucleotide sequence ID" value="XM_047902764.1"/>
</dbReference>
<organism evidence="2 3">
    <name type="scientific">Passalora fulva</name>
    <name type="common">Tomato leaf mold</name>
    <name type="synonym">Cladosporium fulvum</name>
    <dbReference type="NCBI Taxonomy" id="5499"/>
    <lineage>
        <taxon>Eukaryota</taxon>
        <taxon>Fungi</taxon>
        <taxon>Dikarya</taxon>
        <taxon>Ascomycota</taxon>
        <taxon>Pezizomycotina</taxon>
        <taxon>Dothideomycetes</taxon>
        <taxon>Dothideomycetidae</taxon>
        <taxon>Mycosphaerellales</taxon>
        <taxon>Mycosphaerellaceae</taxon>
        <taxon>Fulvia</taxon>
    </lineage>
</organism>
<dbReference type="KEGG" id="ffu:CLAFUR5_03616"/>
<accession>A0A9Q8P5M7</accession>
<dbReference type="PANTHER" id="PTHR36169">
    <property type="entry name" value="ETHANOLAMINE UTILIZATION PROTEIN EUTQ"/>
    <property type="match status" value="1"/>
</dbReference>
<dbReference type="PANTHER" id="PTHR36169:SF1">
    <property type="entry name" value="ACETATE KINASE EUTQ"/>
    <property type="match status" value="1"/>
</dbReference>
<dbReference type="Proteomes" id="UP000756132">
    <property type="component" value="Chromosome 2"/>
</dbReference>
<dbReference type="InterPro" id="IPR014710">
    <property type="entry name" value="RmlC-like_jellyroll"/>
</dbReference>